<organism evidence="1 2">
    <name type="scientific">Bifidobacterium jacchi</name>
    <dbReference type="NCBI Taxonomy" id="2490545"/>
    <lineage>
        <taxon>Bacteria</taxon>
        <taxon>Bacillati</taxon>
        <taxon>Actinomycetota</taxon>
        <taxon>Actinomycetes</taxon>
        <taxon>Bifidobacteriales</taxon>
        <taxon>Bifidobacteriaceae</taxon>
        <taxon>Bifidobacterium</taxon>
    </lineage>
</organism>
<dbReference type="RefSeq" id="WP_151917141.1">
    <property type="nucleotide sequence ID" value="NZ_RQSP01000025.1"/>
</dbReference>
<protein>
    <recommendedName>
        <fullName evidence="3">PhnA protein</fullName>
    </recommendedName>
</protein>
<sequence length="203" mass="23153">MLPVNLAAFQIRDDMAMHARRLIHAGGLHPTRHMTVRDLYKGVLANLPRYETLPELPLLTDETYRLANRVRLLLDPPSDVRMIGWCPACATELRADEQELAGGYIPCPECGGEYRIKDIHQLDMLRLRLSGVKGTPAQLSRLLEPWGISIKADTIKKWGQRGIIQPIGHDGNAPVYLIWDVWQAHTRLAGYERARRSRRHTRP</sequence>
<comment type="caution">
    <text evidence="1">The sequence shown here is derived from an EMBL/GenBank/DDBJ whole genome shotgun (WGS) entry which is preliminary data.</text>
</comment>
<reference evidence="1 2" key="1">
    <citation type="journal article" date="2019" name="Int. J. Syst. Evol. Microbiol.">
        <title>Bifidobacterium jacchi sp. nov., isolated from the faeces of a baby common marmoset (Callithrix jacchus).</title>
        <authorList>
            <person name="Modesto M."/>
            <person name="Watanabe K."/>
            <person name="Arita M."/>
            <person name="Satti M."/>
            <person name="Oki K."/>
            <person name="Sciavilla P."/>
            <person name="Patavino C."/>
            <person name="Camma C."/>
            <person name="Michelini S."/>
            <person name="Sgorbati B."/>
            <person name="Mattarelli P."/>
        </authorList>
    </citation>
    <scope>NUCLEOTIDE SEQUENCE [LARGE SCALE GENOMIC DNA]</scope>
    <source>
        <strain evidence="1 2">MRM 9.3</strain>
    </source>
</reference>
<gene>
    <name evidence="1" type="ORF">EHS19_07480</name>
</gene>
<dbReference type="OrthoDB" id="3234149at2"/>
<dbReference type="Gene3D" id="2.20.28.160">
    <property type="match status" value="1"/>
</dbReference>
<keyword evidence="2" id="KW-1185">Reference proteome</keyword>
<accession>A0A5N5RGT9</accession>
<proteinExistence type="predicted"/>
<dbReference type="EMBL" id="RQSP01000025">
    <property type="protein sequence ID" value="KAB5606443.1"/>
    <property type="molecule type" value="Genomic_DNA"/>
</dbReference>
<evidence type="ECO:0000313" key="1">
    <source>
        <dbReference type="EMBL" id="KAB5606443.1"/>
    </source>
</evidence>
<name>A0A5N5RGT9_9BIFI</name>
<evidence type="ECO:0000313" key="2">
    <source>
        <dbReference type="Proteomes" id="UP000326336"/>
    </source>
</evidence>
<dbReference type="Proteomes" id="UP000326336">
    <property type="component" value="Unassembled WGS sequence"/>
</dbReference>
<dbReference type="AlphaFoldDB" id="A0A5N5RGT9"/>
<evidence type="ECO:0008006" key="3">
    <source>
        <dbReference type="Google" id="ProtNLM"/>
    </source>
</evidence>